<dbReference type="GO" id="GO:0005886">
    <property type="term" value="C:plasma membrane"/>
    <property type="evidence" value="ECO:0007669"/>
    <property type="project" value="UniProtKB-SubCell"/>
</dbReference>
<gene>
    <name evidence="2" type="primary">yidD</name>
    <name evidence="2" type="ORF">H9627_05285</name>
</gene>
<dbReference type="NCBIfam" id="TIGR00278">
    <property type="entry name" value="membrane protein insertion efficiency factor YidD"/>
    <property type="match status" value="1"/>
</dbReference>
<dbReference type="AlphaFoldDB" id="A0A8I0HN70"/>
<comment type="caution">
    <text evidence="2">The sequence shown here is derived from an EMBL/GenBank/DDBJ whole genome shotgun (WGS) entry which is preliminary data.</text>
</comment>
<sequence>MCEPISDDPQVIPQPKGPAAKTLAGAVRFYQKYLSGLKMGSTCRFDPVCSTYALKSVSVHGAVKGTVLAAVRLAKCGPWHPGGFDPVPNPGYWSTETVR</sequence>
<protein>
    <recommendedName>
        <fullName evidence="1">Putative membrane protein insertion efficiency factor</fullName>
    </recommendedName>
</protein>
<keyword evidence="1" id="KW-1003">Cell membrane</keyword>
<organism evidence="2 3">
    <name type="scientific">Corynebacterium gallinarum</name>
    <dbReference type="NCBI Taxonomy" id="2762214"/>
    <lineage>
        <taxon>Bacteria</taxon>
        <taxon>Bacillati</taxon>
        <taxon>Actinomycetota</taxon>
        <taxon>Actinomycetes</taxon>
        <taxon>Mycobacteriales</taxon>
        <taxon>Corynebacteriaceae</taxon>
        <taxon>Corynebacterium</taxon>
    </lineage>
</organism>
<name>A0A8I0HN70_9CORY</name>
<keyword evidence="1" id="KW-0472">Membrane</keyword>
<evidence type="ECO:0000256" key="1">
    <source>
        <dbReference type="HAMAP-Rule" id="MF_00386"/>
    </source>
</evidence>
<reference evidence="2 3" key="1">
    <citation type="submission" date="2020-08" db="EMBL/GenBank/DDBJ databases">
        <title>A Genomic Blueprint of the Chicken Gut Microbiome.</title>
        <authorList>
            <person name="Gilroy R."/>
            <person name="Ravi A."/>
            <person name="Getino M."/>
            <person name="Pursley I."/>
            <person name="Horton D.L."/>
            <person name="Alikhan N.-F."/>
            <person name="Baker D."/>
            <person name="Gharbi K."/>
            <person name="Hall N."/>
            <person name="Watson M."/>
            <person name="Adriaenssens E.M."/>
            <person name="Foster-Nyarko E."/>
            <person name="Jarju S."/>
            <person name="Secka A."/>
            <person name="Antonio M."/>
            <person name="Oren A."/>
            <person name="Chaudhuri R."/>
            <person name="La Ragione R.M."/>
            <person name="Hildebrand F."/>
            <person name="Pallen M.J."/>
        </authorList>
    </citation>
    <scope>NUCLEOTIDE SEQUENCE [LARGE SCALE GENOMIC DNA]</scope>
    <source>
        <strain evidence="2 3">Sa1YVA5</strain>
    </source>
</reference>
<dbReference type="Pfam" id="PF01809">
    <property type="entry name" value="YidD"/>
    <property type="match status" value="1"/>
</dbReference>
<comment type="subcellular location">
    <subcellularLocation>
        <location evidence="1">Cell membrane</location>
        <topology evidence="1">Peripheral membrane protein</topology>
        <orientation evidence="1">Cytoplasmic side</orientation>
    </subcellularLocation>
</comment>
<evidence type="ECO:0000313" key="2">
    <source>
        <dbReference type="EMBL" id="MBD8029744.1"/>
    </source>
</evidence>
<dbReference type="RefSeq" id="WP_191732977.1">
    <property type="nucleotide sequence ID" value="NZ_JACSPR010000003.1"/>
</dbReference>
<accession>A0A8I0HN70</accession>
<comment type="function">
    <text evidence="1">Could be involved in insertion of integral membrane proteins into the membrane.</text>
</comment>
<dbReference type="SMART" id="SM01234">
    <property type="entry name" value="Haemolytic"/>
    <property type="match status" value="1"/>
</dbReference>
<comment type="similarity">
    <text evidence="1">Belongs to the UPF0161 family.</text>
</comment>
<dbReference type="PANTHER" id="PTHR33383">
    <property type="entry name" value="MEMBRANE PROTEIN INSERTION EFFICIENCY FACTOR-RELATED"/>
    <property type="match status" value="1"/>
</dbReference>
<keyword evidence="3" id="KW-1185">Reference proteome</keyword>
<dbReference type="Proteomes" id="UP000650224">
    <property type="component" value="Unassembled WGS sequence"/>
</dbReference>
<dbReference type="HAMAP" id="MF_00386">
    <property type="entry name" value="UPF0161_YidD"/>
    <property type="match status" value="1"/>
</dbReference>
<dbReference type="EMBL" id="JACSPR010000003">
    <property type="protein sequence ID" value="MBD8029744.1"/>
    <property type="molecule type" value="Genomic_DNA"/>
</dbReference>
<evidence type="ECO:0000313" key="3">
    <source>
        <dbReference type="Proteomes" id="UP000650224"/>
    </source>
</evidence>
<dbReference type="InterPro" id="IPR002696">
    <property type="entry name" value="Membr_insert_effic_factor_YidD"/>
</dbReference>
<proteinExistence type="inferred from homology"/>
<dbReference type="PANTHER" id="PTHR33383:SF1">
    <property type="entry name" value="MEMBRANE PROTEIN INSERTION EFFICIENCY FACTOR-RELATED"/>
    <property type="match status" value="1"/>
</dbReference>